<dbReference type="Pfam" id="PF04854">
    <property type="entry name" value="DUF624"/>
    <property type="match status" value="1"/>
</dbReference>
<feature type="transmembrane region" description="Helical" evidence="1">
    <location>
        <begin position="106"/>
        <end position="129"/>
    </location>
</feature>
<accession>A0ABW9MX17</accession>
<evidence type="ECO:0000313" key="2">
    <source>
        <dbReference type="EMBL" id="MFO3716407.1"/>
    </source>
</evidence>
<evidence type="ECO:0000256" key="1">
    <source>
        <dbReference type="SAM" id="Phobius"/>
    </source>
</evidence>
<dbReference type="RefSeq" id="WP_410033077.1">
    <property type="nucleotide sequence ID" value="NZ_JBGMEH010000006.1"/>
</dbReference>
<organism evidence="2 3">
    <name type="scientific">Anaerococcus cruorum</name>
    <dbReference type="NCBI Taxonomy" id="3115617"/>
    <lineage>
        <taxon>Bacteria</taxon>
        <taxon>Bacillati</taxon>
        <taxon>Bacillota</taxon>
        <taxon>Tissierellia</taxon>
        <taxon>Tissierellales</taxon>
        <taxon>Peptoniphilaceae</taxon>
        <taxon>Anaerococcus</taxon>
    </lineage>
</organism>
<dbReference type="InterPro" id="IPR006938">
    <property type="entry name" value="DUF624"/>
</dbReference>
<keyword evidence="1" id="KW-0472">Membrane</keyword>
<gene>
    <name evidence="2" type="ORF">ACCQ40_06350</name>
</gene>
<keyword evidence="1" id="KW-1133">Transmembrane helix</keyword>
<keyword evidence="1" id="KW-0812">Transmembrane</keyword>
<name>A0ABW9MX17_9FIRM</name>
<sequence>MSDNKLIKIGNFLGDMFILQAYFICYSLRGGIILGVFPSFMAVIDILSIKFYKEDDEVLSYLFKKSYKENFKKSNQVGWVLLLSGALLIFDYYINKNYINNKAVGLILLILLIIYIILASHVPITLLRFDLSFKNYFKQAMLIALSSPFELISVILSELLIEQVLVRLPILILFLGAPLVAMPFAWFTYRSVEKIKEKKQKES</sequence>
<dbReference type="EMBL" id="JBGMEH010000006">
    <property type="protein sequence ID" value="MFO3716407.1"/>
    <property type="molecule type" value="Genomic_DNA"/>
</dbReference>
<feature type="transmembrane region" description="Helical" evidence="1">
    <location>
        <begin position="20"/>
        <end position="44"/>
    </location>
</feature>
<comment type="caution">
    <text evidence="2">The sequence shown here is derived from an EMBL/GenBank/DDBJ whole genome shotgun (WGS) entry which is preliminary data.</text>
</comment>
<dbReference type="Proteomes" id="UP001638015">
    <property type="component" value="Unassembled WGS sequence"/>
</dbReference>
<protein>
    <submittedName>
        <fullName evidence="2">YesL family protein</fullName>
    </submittedName>
</protein>
<feature type="transmembrane region" description="Helical" evidence="1">
    <location>
        <begin position="77"/>
        <end position="94"/>
    </location>
</feature>
<evidence type="ECO:0000313" key="3">
    <source>
        <dbReference type="Proteomes" id="UP001638015"/>
    </source>
</evidence>
<feature type="transmembrane region" description="Helical" evidence="1">
    <location>
        <begin position="167"/>
        <end position="189"/>
    </location>
</feature>
<reference evidence="2 3" key="1">
    <citation type="journal article" date="2025" name="Anaerobe">
        <title>Description of Anaerococcus kampingiae sp. nov., Anaerococcus groningensis sp. nov., Anaerococcus martiniensis sp. nov., and Anaerococcus cruorum sp. nov., isolated from human clinical specimens.</title>
        <authorList>
            <person name="Boiten K.E."/>
            <person name="Meijer J."/>
            <person name="van Wezel E.M."/>
            <person name="Veloo A.C.M."/>
        </authorList>
    </citation>
    <scope>NUCLEOTIDE SEQUENCE [LARGE SCALE GENOMIC DNA]</scope>
    <source>
        <strain evidence="2 3">ENR1039</strain>
    </source>
</reference>
<feature type="transmembrane region" description="Helical" evidence="1">
    <location>
        <begin position="141"/>
        <end position="161"/>
    </location>
</feature>
<proteinExistence type="predicted"/>
<keyword evidence="3" id="KW-1185">Reference proteome</keyword>